<evidence type="ECO:0000256" key="3">
    <source>
        <dbReference type="ARBA" id="ARBA00023080"/>
    </source>
</evidence>
<proteinExistence type="inferred from homology"/>
<dbReference type="HAMAP" id="MF_00528">
    <property type="entry name" value="Maf"/>
    <property type="match status" value="1"/>
</dbReference>
<gene>
    <name evidence="5" type="ORF">BFP76_02445</name>
</gene>
<dbReference type="NCBIfam" id="TIGR00172">
    <property type="entry name" value="maf"/>
    <property type="match status" value="1"/>
</dbReference>
<dbReference type="Pfam" id="PF02545">
    <property type="entry name" value="Maf"/>
    <property type="match status" value="1"/>
</dbReference>
<comment type="function">
    <text evidence="4">Nucleoside triphosphate pyrophosphatase that hydrolyzes dTTP and UTP. May have a dual role in cell division arrest and in preventing the incorporation of modified nucleotides into cellular nucleic acids.</text>
</comment>
<dbReference type="PANTHER" id="PTHR43213:SF5">
    <property type="entry name" value="BIFUNCTIONAL DTTP_UTP PYROPHOSPHATASE_METHYLTRANSFERASE PROTEIN-RELATED"/>
    <property type="match status" value="1"/>
</dbReference>
<dbReference type="AlphaFoldDB" id="A0A2G5K4U4"/>
<dbReference type="PIRSF" id="PIRSF006305">
    <property type="entry name" value="Maf"/>
    <property type="match status" value="1"/>
</dbReference>
<dbReference type="GO" id="GO:0036221">
    <property type="term" value="F:UTP diphosphatase activity"/>
    <property type="evidence" value="ECO:0007669"/>
    <property type="project" value="RHEA"/>
</dbReference>
<comment type="caution">
    <text evidence="5">The sequence shown here is derived from an EMBL/GenBank/DDBJ whole genome shotgun (WGS) entry which is preliminary data.</text>
</comment>
<keyword evidence="2 4" id="KW-0378">Hydrolase</keyword>
<feature type="site" description="Important for substrate specificity" evidence="4">
    <location>
        <position position="26"/>
    </location>
</feature>
<comment type="catalytic activity">
    <reaction evidence="4">
        <text>UTP + H2O = UMP + diphosphate + H(+)</text>
        <dbReference type="Rhea" id="RHEA:29395"/>
        <dbReference type="ChEBI" id="CHEBI:15377"/>
        <dbReference type="ChEBI" id="CHEBI:15378"/>
        <dbReference type="ChEBI" id="CHEBI:33019"/>
        <dbReference type="ChEBI" id="CHEBI:46398"/>
        <dbReference type="ChEBI" id="CHEBI:57865"/>
        <dbReference type="EC" id="3.6.1.9"/>
    </reaction>
</comment>
<feature type="site" description="Important for substrate specificity" evidence="4">
    <location>
        <position position="84"/>
    </location>
</feature>
<organism evidence="5 6">
    <name type="scientific">Paramylibacter kogurei</name>
    <dbReference type="NCBI Taxonomy" id="1889778"/>
    <lineage>
        <taxon>Bacteria</taxon>
        <taxon>Pseudomonadati</taxon>
        <taxon>Pseudomonadota</taxon>
        <taxon>Alphaproteobacteria</taxon>
        <taxon>Rhodobacterales</taxon>
        <taxon>Paracoccaceae</taxon>
        <taxon>Paramylibacter</taxon>
    </lineage>
</organism>
<evidence type="ECO:0000313" key="5">
    <source>
        <dbReference type="EMBL" id="PIB24119.1"/>
    </source>
</evidence>
<dbReference type="Gene3D" id="3.90.950.10">
    <property type="match status" value="1"/>
</dbReference>
<dbReference type="SUPFAM" id="SSF52972">
    <property type="entry name" value="ITPase-like"/>
    <property type="match status" value="1"/>
</dbReference>
<dbReference type="CDD" id="cd00555">
    <property type="entry name" value="Maf"/>
    <property type="match status" value="1"/>
</dbReference>
<dbReference type="GO" id="GO:0005737">
    <property type="term" value="C:cytoplasm"/>
    <property type="evidence" value="ECO:0007669"/>
    <property type="project" value="UniProtKB-SubCell"/>
</dbReference>
<keyword evidence="3 4" id="KW-0546">Nucleotide metabolism</keyword>
<accession>A0A2G5K4U4</accession>
<comment type="subcellular location">
    <subcellularLocation>
        <location evidence="4">Cytoplasm</location>
    </subcellularLocation>
</comment>
<dbReference type="GO" id="GO:0036218">
    <property type="term" value="F:dTTP diphosphatase activity"/>
    <property type="evidence" value="ECO:0007669"/>
    <property type="project" value="RHEA"/>
</dbReference>
<keyword evidence="4" id="KW-0963">Cytoplasm</keyword>
<reference evidence="5 6" key="1">
    <citation type="submission" date="2016-08" db="EMBL/GenBank/DDBJ databases">
        <title>Draft genome of Amylibacter sp. strain 4G11.</title>
        <authorList>
            <person name="Wong S.-K."/>
            <person name="Hamasaki K."/>
            <person name="Yoshizawa S."/>
        </authorList>
    </citation>
    <scope>NUCLEOTIDE SEQUENCE [LARGE SCALE GENOMIC DNA]</scope>
    <source>
        <strain evidence="5 6">4G11</strain>
    </source>
</reference>
<name>A0A2G5K4U4_9RHOB</name>
<evidence type="ECO:0000256" key="4">
    <source>
        <dbReference type="HAMAP-Rule" id="MF_00528"/>
    </source>
</evidence>
<comment type="catalytic activity">
    <reaction evidence="4">
        <text>dTTP + H2O = dTMP + diphosphate + H(+)</text>
        <dbReference type="Rhea" id="RHEA:28534"/>
        <dbReference type="ChEBI" id="CHEBI:15377"/>
        <dbReference type="ChEBI" id="CHEBI:15378"/>
        <dbReference type="ChEBI" id="CHEBI:33019"/>
        <dbReference type="ChEBI" id="CHEBI:37568"/>
        <dbReference type="ChEBI" id="CHEBI:63528"/>
        <dbReference type="EC" id="3.6.1.9"/>
    </reaction>
</comment>
<sequence>MTCPRVASVIVTSNQVKLVLGSASPRRRDLLAQIGVVPIDIRPADIDETPQKSELPRVYARRLALEKASAITLGDDEMVLCADTVVAVGRRILGKPIDAAQAVQYLNLLSGRRHRVITAMALRTNGGVKQRDVQTSVQFKTLSDRDISDYIRSNEWQGKAGGYAIQGIGAAFIPAINGSYTNVVGLPLPETAGMLAAAGYPIAFDGNKMS</sequence>
<feature type="site" description="Important for substrate specificity" evidence="4">
    <location>
        <position position="166"/>
    </location>
</feature>
<comment type="cofactor">
    <cofactor evidence="1 4">
        <name>a divalent metal cation</name>
        <dbReference type="ChEBI" id="CHEBI:60240"/>
    </cofactor>
</comment>
<dbReference type="GO" id="GO:0009117">
    <property type="term" value="P:nucleotide metabolic process"/>
    <property type="evidence" value="ECO:0007669"/>
    <property type="project" value="UniProtKB-KW"/>
</dbReference>
<dbReference type="EC" id="3.6.1.9" evidence="4"/>
<protein>
    <recommendedName>
        <fullName evidence="4">dTTP/UTP pyrophosphatase</fullName>
        <shortName evidence="4">dTTPase/UTPase</shortName>
        <ecNumber evidence="4">3.6.1.9</ecNumber>
    </recommendedName>
    <alternativeName>
        <fullName evidence="4">Nucleoside triphosphate pyrophosphatase</fullName>
    </alternativeName>
    <alternativeName>
        <fullName evidence="4">Nucleotide pyrophosphatase</fullName>
        <shortName evidence="4">Nucleotide PPase</shortName>
    </alternativeName>
</protein>
<evidence type="ECO:0000256" key="2">
    <source>
        <dbReference type="ARBA" id="ARBA00022801"/>
    </source>
</evidence>
<dbReference type="InterPro" id="IPR029001">
    <property type="entry name" value="ITPase-like_fam"/>
</dbReference>
<feature type="active site" description="Proton acceptor" evidence="4">
    <location>
        <position position="83"/>
    </location>
</feature>
<comment type="similarity">
    <text evidence="4">Belongs to the Maf family. YhdE subfamily.</text>
</comment>
<comment type="caution">
    <text evidence="4">Lacks conserved residue(s) required for the propagation of feature annotation.</text>
</comment>
<dbReference type="PANTHER" id="PTHR43213">
    <property type="entry name" value="BIFUNCTIONAL DTTP/UTP PYROPHOSPHATASE/METHYLTRANSFERASE PROTEIN-RELATED"/>
    <property type="match status" value="1"/>
</dbReference>
<keyword evidence="6" id="KW-1185">Reference proteome</keyword>
<dbReference type="OrthoDB" id="9807767at2"/>
<dbReference type="Proteomes" id="UP000231516">
    <property type="component" value="Unassembled WGS sequence"/>
</dbReference>
<dbReference type="InterPro" id="IPR003697">
    <property type="entry name" value="Maf-like"/>
</dbReference>
<dbReference type="EMBL" id="MDGM01000012">
    <property type="protein sequence ID" value="PIB24119.1"/>
    <property type="molecule type" value="Genomic_DNA"/>
</dbReference>
<evidence type="ECO:0000313" key="6">
    <source>
        <dbReference type="Proteomes" id="UP000231516"/>
    </source>
</evidence>
<evidence type="ECO:0000256" key="1">
    <source>
        <dbReference type="ARBA" id="ARBA00001968"/>
    </source>
</evidence>